<dbReference type="PANTHER" id="PTHR30634:SF7">
    <property type="entry name" value="VWA DOMAIN-CONTAINING PROTEIN"/>
    <property type="match status" value="1"/>
</dbReference>
<sequence>MRPSAILIEGPYDFNPKLDDLFLPHTLPIAIYSFVRDEEGFSRGAYYPFCDYSPEWIALKTARSLRIPTRFIDLPWADICSIENLSEKQTSETMLLYHEEPFWESSFIRNLCKKTGVSNFDDLWDELFETNHLTQINEYRERASLFCDYARKENADVKQSILQREAFMAYQIRLAQTEFQGSILVVTGGYHLSALEERISKPPSMDELFWANREERFYDGGIALTPYSNSKLSAENAYRSGMPSPGFYDFVWENFRKNQSFDHRPLVQKIVKMLHQKGKRSSSADRIASETTSRALADLRGHKNIWRRDLIDGLRATLVKDEIARDAGHPLLDAISEVMRGDRIGRLAEGTSLPPIVSDIETTLKKMNLWAKRENKILELLLMNSEQREQSKVLHCLRLLGIAGYSLVESTDMIARKDLGDVKEKWNIVQDKEFHSSCIEAARYGGTLSEAAAGFLN</sequence>
<accession>M6CDL1</accession>
<evidence type="ECO:0000313" key="2">
    <source>
        <dbReference type="Proteomes" id="UP000011873"/>
    </source>
</evidence>
<dbReference type="Proteomes" id="UP000011873">
    <property type="component" value="Unassembled WGS sequence"/>
</dbReference>
<dbReference type="InterPro" id="IPR043737">
    <property type="entry name" value="DUF5682"/>
</dbReference>
<dbReference type="InterPro" id="IPR050458">
    <property type="entry name" value="LolB"/>
</dbReference>
<organism evidence="1 2">
    <name type="scientific">Leptospira borgpetersenii serovar Hardjo-bovis str. Sponselee</name>
    <dbReference type="NCBI Taxonomy" id="1303729"/>
    <lineage>
        <taxon>Bacteria</taxon>
        <taxon>Pseudomonadati</taxon>
        <taxon>Spirochaetota</taxon>
        <taxon>Spirochaetia</taxon>
        <taxon>Leptospirales</taxon>
        <taxon>Leptospiraceae</taxon>
        <taxon>Leptospira</taxon>
    </lineage>
</organism>
<protein>
    <submittedName>
        <fullName evidence="1">Uncharacterized protein</fullName>
    </submittedName>
</protein>
<name>M6CDL1_LEPBO</name>
<reference evidence="1 2" key="1">
    <citation type="submission" date="2013-01" db="EMBL/GenBank/DDBJ databases">
        <authorList>
            <person name="Harkins D.M."/>
            <person name="Durkin A.S."/>
            <person name="Brinkac L.M."/>
            <person name="Haft D.H."/>
            <person name="Selengut J.D."/>
            <person name="Sanka R."/>
            <person name="DePew J."/>
            <person name="Purushe J."/>
            <person name="Galloway R.L."/>
            <person name="Vinetz J.M."/>
            <person name="Sutton G.G."/>
            <person name="Nierman W.C."/>
            <person name="Fouts D.E."/>
        </authorList>
    </citation>
    <scope>NUCLEOTIDE SEQUENCE [LARGE SCALE GENOMIC DNA]</scope>
    <source>
        <strain evidence="1 2">Sponselee CDC</strain>
    </source>
</reference>
<evidence type="ECO:0000313" key="1">
    <source>
        <dbReference type="EMBL" id="EMJ84350.1"/>
    </source>
</evidence>
<gene>
    <name evidence="1" type="ORF">LEP1GSC016_1978</name>
</gene>
<dbReference type="PANTHER" id="PTHR30634">
    <property type="entry name" value="OUTER MEMBRANE LOLAB LIPOPROTEIN INSERTION APPARATUS"/>
    <property type="match status" value="1"/>
</dbReference>
<dbReference type="PATRIC" id="fig|1218567.3.peg.549"/>
<dbReference type="EMBL" id="ANMU01000021">
    <property type="protein sequence ID" value="EMJ84350.1"/>
    <property type="molecule type" value="Genomic_DNA"/>
</dbReference>
<dbReference type="Pfam" id="PF18934">
    <property type="entry name" value="DUF5682"/>
    <property type="match status" value="1"/>
</dbReference>
<comment type="caution">
    <text evidence="1">The sequence shown here is derived from an EMBL/GenBank/DDBJ whole genome shotgun (WGS) entry which is preliminary data.</text>
</comment>
<proteinExistence type="predicted"/>
<dbReference type="AlphaFoldDB" id="M6CDL1"/>